<dbReference type="AlphaFoldDB" id="A0A6P5S8U2"/>
<comment type="function">
    <text evidence="3">Component of the exocyst complex.</text>
</comment>
<sequence length="689" mass="79524">MHLFSLRIQEKEQFLQISCPLSVLLWLLASFFGFSIRMGDYESSSTPTHEREQHLIAAARHIMQALRSSSFQTDDLRKTLSDLESHLSAIAAITESKTEEFSEFEKRLKSAEEEVFSWESNDQIMIWDSGPVEASNYLKSIDEIQTLIQNFTGLSVDEYGKHKELLYRADSVLQLAMSRLEEELIHILVRYEQYLEPEYMSFRLSGADIVYDESFVSVEEESIEEASQRNRYTNESDDYYVVDLVQPLAIPHLKSIAKAMFASNYGYEFCQSFINTRKYALDKYLVVLGVQIFSIEDVLKMEWTSLNLEIKKWSWNMKIIIRVYLASEKRLFEQILTEFGSVSSFCFLDISKATMACLLNFGEAIAMGSRRPEKLFSLLDMYEVLADLLLDIDALFMEETGSIIRIEFHELMKSLGNLAKTTFLEFGNAIATSNTSSNPFSGGGIHPLTRYVMNYIKTLTEYARTLNFLVNDQCIEDSNPALELEDRQGIEDSFSSTFYPTAHHLLSITSTLKSSLDSRSKLYKDAALQHVFLMNNIHYMVQKVNSSKLMFFFGDEWIREHIAEVRQHATSYERATWSSVLSLLRDDNQRSHSFSKASSRERCRAFSIAFEEVYKSQTGWSIPDLELREGLQISTAQNVIQAYRTFVGRISGNISDKDIKYTVDDLEKYIFHLFEGSPRSLHHAFIRRR</sequence>
<dbReference type="InterPro" id="IPR016159">
    <property type="entry name" value="Cullin_repeat-like_dom_sf"/>
</dbReference>
<dbReference type="GO" id="GO:0015031">
    <property type="term" value="P:protein transport"/>
    <property type="evidence" value="ECO:0007669"/>
    <property type="project" value="UniProtKB-KW"/>
</dbReference>
<dbReference type="PANTHER" id="PTHR12542">
    <property type="entry name" value="EXOCYST COMPLEX PROTEIN EXO70"/>
    <property type="match status" value="1"/>
</dbReference>
<dbReference type="KEGG" id="pavi:110753329"/>
<dbReference type="RefSeq" id="XP_021809911.1">
    <property type="nucleotide sequence ID" value="XM_021954219.1"/>
</dbReference>
<keyword evidence="2 3" id="KW-0813">Transport</keyword>
<dbReference type="InterPro" id="IPR004140">
    <property type="entry name" value="Exo70"/>
</dbReference>
<evidence type="ECO:0000256" key="4">
    <source>
        <dbReference type="SAM" id="Coils"/>
    </source>
</evidence>
<dbReference type="Proteomes" id="UP000515124">
    <property type="component" value="Unplaced"/>
</dbReference>
<evidence type="ECO:0000256" key="3">
    <source>
        <dbReference type="RuleBase" id="RU365026"/>
    </source>
</evidence>
<name>A0A6P5S8U2_PRUAV</name>
<reference evidence="7" key="1">
    <citation type="submission" date="2025-08" db="UniProtKB">
        <authorList>
            <consortium name="RefSeq"/>
        </authorList>
    </citation>
    <scope>IDENTIFICATION</scope>
</reference>
<dbReference type="InterPro" id="IPR046364">
    <property type="entry name" value="Exo70_C"/>
</dbReference>
<protein>
    <recommendedName>
        <fullName evidence="3">Exocyst subunit Exo70 family protein</fullName>
    </recommendedName>
</protein>
<feature type="coiled-coil region" evidence="4">
    <location>
        <begin position="94"/>
        <end position="121"/>
    </location>
</feature>
<evidence type="ECO:0000259" key="5">
    <source>
        <dbReference type="Pfam" id="PF03081"/>
    </source>
</evidence>
<evidence type="ECO:0000313" key="6">
    <source>
        <dbReference type="Proteomes" id="UP000515124"/>
    </source>
</evidence>
<dbReference type="GO" id="GO:0005546">
    <property type="term" value="F:phosphatidylinositol-4,5-bisphosphate binding"/>
    <property type="evidence" value="ECO:0007669"/>
    <property type="project" value="InterPro"/>
</dbReference>
<evidence type="ECO:0000313" key="7">
    <source>
        <dbReference type="RefSeq" id="XP_021809911.1"/>
    </source>
</evidence>
<comment type="similarity">
    <text evidence="1 3">Belongs to the EXO70 family.</text>
</comment>
<keyword evidence="3" id="KW-0653">Protein transport</keyword>
<organism evidence="6 7">
    <name type="scientific">Prunus avium</name>
    <name type="common">Cherry</name>
    <name type="synonym">Cerasus avium</name>
    <dbReference type="NCBI Taxonomy" id="42229"/>
    <lineage>
        <taxon>Eukaryota</taxon>
        <taxon>Viridiplantae</taxon>
        <taxon>Streptophyta</taxon>
        <taxon>Embryophyta</taxon>
        <taxon>Tracheophyta</taxon>
        <taxon>Spermatophyta</taxon>
        <taxon>Magnoliopsida</taxon>
        <taxon>eudicotyledons</taxon>
        <taxon>Gunneridae</taxon>
        <taxon>Pentapetalae</taxon>
        <taxon>rosids</taxon>
        <taxon>fabids</taxon>
        <taxon>Rosales</taxon>
        <taxon>Rosaceae</taxon>
        <taxon>Amygdaloideae</taxon>
        <taxon>Amygdaleae</taxon>
        <taxon>Prunus</taxon>
    </lineage>
</organism>
<dbReference type="Gene3D" id="1.20.1280.170">
    <property type="entry name" value="Exocyst complex component Exo70"/>
    <property type="match status" value="1"/>
</dbReference>
<proteinExistence type="inferred from homology"/>
<evidence type="ECO:0000256" key="2">
    <source>
        <dbReference type="ARBA" id="ARBA00022448"/>
    </source>
</evidence>
<dbReference type="GeneID" id="110753329"/>
<gene>
    <name evidence="7" type="primary">LOC110753329</name>
</gene>
<evidence type="ECO:0000256" key="1">
    <source>
        <dbReference type="ARBA" id="ARBA00006756"/>
    </source>
</evidence>
<dbReference type="PANTHER" id="PTHR12542:SF92">
    <property type="entry name" value="EXOCYST COMPLEX COMPONENT EXO70E2"/>
    <property type="match status" value="1"/>
</dbReference>
<dbReference type="SUPFAM" id="SSF74788">
    <property type="entry name" value="Cullin repeat-like"/>
    <property type="match status" value="1"/>
</dbReference>
<keyword evidence="6" id="KW-1185">Reference proteome</keyword>
<dbReference type="Pfam" id="PF03081">
    <property type="entry name" value="Exo70_C"/>
    <property type="match status" value="1"/>
</dbReference>
<dbReference type="Pfam" id="PF20669">
    <property type="entry name" value="Exo70_N"/>
    <property type="match status" value="1"/>
</dbReference>
<keyword evidence="4" id="KW-0175">Coiled coil</keyword>
<keyword evidence="3" id="KW-0268">Exocytosis</keyword>
<dbReference type="GO" id="GO:0000145">
    <property type="term" value="C:exocyst"/>
    <property type="evidence" value="ECO:0007669"/>
    <property type="project" value="InterPro"/>
</dbReference>
<dbReference type="GO" id="GO:0006887">
    <property type="term" value="P:exocytosis"/>
    <property type="evidence" value="ECO:0007669"/>
    <property type="project" value="UniProtKB-KW"/>
</dbReference>
<accession>A0A6P5S8U2</accession>
<feature type="domain" description="Exocyst complex subunit Exo70 C-terminal" evidence="5">
    <location>
        <begin position="311"/>
        <end position="670"/>
    </location>
</feature>